<evidence type="ECO:0000313" key="1">
    <source>
        <dbReference type="EMBL" id="MEO3680885.1"/>
    </source>
</evidence>
<protein>
    <submittedName>
        <fullName evidence="1">Uncharacterized protein</fullName>
    </submittedName>
</protein>
<name>A0ABV0FJ93_9GAMM</name>
<sequence length="45" mass="5070">MAIKSSELNNSKLERQLTLVLRSINFPAESVAVMTTIWAIDFFPS</sequence>
<keyword evidence="2" id="KW-1185">Reference proteome</keyword>
<evidence type="ECO:0000313" key="2">
    <source>
        <dbReference type="Proteomes" id="UP001477278"/>
    </source>
</evidence>
<proteinExistence type="predicted"/>
<dbReference type="RefSeq" id="WP_347689426.1">
    <property type="nucleotide sequence ID" value="NZ_JBDPZN010000001.1"/>
</dbReference>
<dbReference type="Proteomes" id="UP001477278">
    <property type="component" value="Unassembled WGS sequence"/>
</dbReference>
<accession>A0ABV0FJ93</accession>
<organism evidence="1 2">
    <name type="scientific">Shewanella vesiculosa</name>
    <dbReference type="NCBI Taxonomy" id="518738"/>
    <lineage>
        <taxon>Bacteria</taxon>
        <taxon>Pseudomonadati</taxon>
        <taxon>Pseudomonadota</taxon>
        <taxon>Gammaproteobacteria</taxon>
        <taxon>Alteromonadales</taxon>
        <taxon>Shewanellaceae</taxon>
        <taxon>Shewanella</taxon>
    </lineage>
</organism>
<gene>
    <name evidence="1" type="ORF">ABHN84_01090</name>
</gene>
<reference evidence="1 2" key="1">
    <citation type="submission" date="2024-05" db="EMBL/GenBank/DDBJ databases">
        <title>Genome sequencing of Marine Estuary Bacteria, Shewanella vesiculosa and S. baltica, and Pseudomonas syringae.</title>
        <authorList>
            <person name="Gurung A."/>
            <person name="Maclea K.S."/>
        </authorList>
    </citation>
    <scope>NUCLEOTIDE SEQUENCE [LARGE SCALE GENOMIC DNA]</scope>
    <source>
        <strain evidence="1 2">1A</strain>
    </source>
</reference>
<dbReference type="EMBL" id="JBDPZN010000001">
    <property type="protein sequence ID" value="MEO3680885.1"/>
    <property type="molecule type" value="Genomic_DNA"/>
</dbReference>
<comment type="caution">
    <text evidence="1">The sequence shown here is derived from an EMBL/GenBank/DDBJ whole genome shotgun (WGS) entry which is preliminary data.</text>
</comment>